<dbReference type="NCBIfam" id="TIGR01347">
    <property type="entry name" value="sucB"/>
    <property type="match status" value="1"/>
</dbReference>
<dbReference type="SUPFAM" id="SSF52777">
    <property type="entry name" value="CoA-dependent acyltransferases"/>
    <property type="match status" value="1"/>
</dbReference>
<feature type="region of interest" description="Disordered" evidence="12">
    <location>
        <begin position="162"/>
        <end position="194"/>
    </location>
</feature>
<dbReference type="GO" id="GO:0006099">
    <property type="term" value="P:tricarboxylic acid cycle"/>
    <property type="evidence" value="ECO:0007669"/>
    <property type="project" value="UniProtKB-UniRule"/>
</dbReference>
<evidence type="ECO:0000256" key="10">
    <source>
        <dbReference type="ARBA" id="ARBA00052761"/>
    </source>
</evidence>
<comment type="pathway">
    <text evidence="2 11">Amino-acid degradation; L-lysine degradation via saccharopine pathway; glutaryl-CoA from L-lysine: step 6/6.</text>
</comment>
<gene>
    <name evidence="15" type="ordered locus">Mesil_1944</name>
</gene>
<dbReference type="Gene3D" id="4.10.320.10">
    <property type="entry name" value="E3-binding domain"/>
    <property type="match status" value="1"/>
</dbReference>
<keyword evidence="9 11" id="KW-0012">Acyltransferase</keyword>
<dbReference type="GO" id="GO:0033512">
    <property type="term" value="P:L-lysine catabolic process to acetyl-CoA via saccharopine"/>
    <property type="evidence" value="ECO:0007669"/>
    <property type="project" value="UniProtKB-UniRule"/>
</dbReference>
<evidence type="ECO:0000259" key="14">
    <source>
        <dbReference type="PROSITE" id="PS51826"/>
    </source>
</evidence>
<evidence type="ECO:0000313" key="16">
    <source>
        <dbReference type="Proteomes" id="UP000001916"/>
    </source>
</evidence>
<dbReference type="Proteomes" id="UP000001916">
    <property type="component" value="Chromosome"/>
</dbReference>
<evidence type="ECO:0000256" key="8">
    <source>
        <dbReference type="ARBA" id="ARBA00022823"/>
    </source>
</evidence>
<reference evidence="15 16" key="1">
    <citation type="journal article" date="2010" name="Stand. Genomic Sci.">
        <title>Complete genome sequence of Meiothermus silvanus type strain (VI-R2).</title>
        <authorList>
            <person name="Sikorski J."/>
            <person name="Tindall B.J."/>
            <person name="Lowry S."/>
            <person name="Lucas S."/>
            <person name="Nolan M."/>
            <person name="Copeland A."/>
            <person name="Glavina Del Rio T."/>
            <person name="Tice H."/>
            <person name="Cheng J.F."/>
            <person name="Han C."/>
            <person name="Pitluck S."/>
            <person name="Liolios K."/>
            <person name="Ivanova N."/>
            <person name="Mavromatis K."/>
            <person name="Mikhailova N."/>
            <person name="Pati A."/>
            <person name="Goodwin L."/>
            <person name="Chen A."/>
            <person name="Palaniappan K."/>
            <person name="Land M."/>
            <person name="Hauser L."/>
            <person name="Chang Y.J."/>
            <person name="Jeffries C.D."/>
            <person name="Rohde M."/>
            <person name="Goker M."/>
            <person name="Woyke T."/>
            <person name="Bristow J."/>
            <person name="Eisen J.A."/>
            <person name="Markowitz V."/>
            <person name="Hugenholtz P."/>
            <person name="Kyrpides N.C."/>
            <person name="Klenk H.P."/>
            <person name="Lapidus A."/>
        </authorList>
    </citation>
    <scope>NUCLEOTIDE SEQUENCE [LARGE SCALE GENOMIC DNA]</scope>
    <source>
        <strain evidence="16">ATCC 700542 / DSM 9946 / VI-R2</strain>
    </source>
</reference>
<evidence type="ECO:0000256" key="7">
    <source>
        <dbReference type="ARBA" id="ARBA00022679"/>
    </source>
</evidence>
<comment type="similarity">
    <text evidence="3 11">Belongs to the 2-oxoacid dehydrogenase family.</text>
</comment>
<dbReference type="HOGENOM" id="CLU_016733_0_0_0"/>
<evidence type="ECO:0000256" key="4">
    <source>
        <dbReference type="ARBA" id="ARBA00012945"/>
    </source>
</evidence>
<feature type="region of interest" description="Disordered" evidence="12">
    <location>
        <begin position="85"/>
        <end position="122"/>
    </location>
</feature>
<dbReference type="UniPathway" id="UPA00868">
    <property type="reaction ID" value="UER00840"/>
</dbReference>
<dbReference type="InterPro" id="IPR006255">
    <property type="entry name" value="SucB"/>
</dbReference>
<organism evidence="15 16">
    <name type="scientific">Allomeiothermus silvanus (strain ATCC 700542 / DSM 9946 / NBRC 106475 / NCIMB 13440 / VI-R2)</name>
    <name type="common">Thermus silvanus</name>
    <dbReference type="NCBI Taxonomy" id="526227"/>
    <lineage>
        <taxon>Bacteria</taxon>
        <taxon>Thermotogati</taxon>
        <taxon>Deinococcota</taxon>
        <taxon>Deinococci</taxon>
        <taxon>Thermales</taxon>
        <taxon>Thermaceae</taxon>
        <taxon>Allomeiothermus</taxon>
    </lineage>
</organism>
<keyword evidence="6 11" id="KW-0816">Tricarboxylic acid cycle</keyword>
<evidence type="ECO:0000256" key="6">
    <source>
        <dbReference type="ARBA" id="ARBA00022532"/>
    </source>
</evidence>
<proteinExistence type="inferred from homology"/>
<dbReference type="InterPro" id="IPR036625">
    <property type="entry name" value="E3-bd_dom_sf"/>
</dbReference>
<keyword evidence="8 11" id="KW-0450">Lipoyl</keyword>
<dbReference type="InterPro" id="IPR001078">
    <property type="entry name" value="2-oxoacid_DH_actylTfrase"/>
</dbReference>
<dbReference type="Gene3D" id="2.40.50.100">
    <property type="match status" value="1"/>
</dbReference>
<dbReference type="EC" id="2.3.1.61" evidence="4 11"/>
<evidence type="ECO:0000256" key="12">
    <source>
        <dbReference type="SAM" id="MobiDB-lite"/>
    </source>
</evidence>
<feature type="compositionally biased region" description="Low complexity" evidence="12">
    <location>
        <begin position="85"/>
        <end position="113"/>
    </location>
</feature>
<dbReference type="SUPFAM" id="SSF47005">
    <property type="entry name" value="Peripheral subunit-binding domain of 2-oxo acid dehydrogenase complex"/>
    <property type="match status" value="1"/>
</dbReference>
<keyword evidence="7 11" id="KW-0808">Transferase</keyword>
<comment type="cofactor">
    <cofactor evidence="11">
        <name>(R)-lipoate</name>
        <dbReference type="ChEBI" id="CHEBI:83088"/>
    </cofactor>
    <text evidence="11">Binds 1 lipoyl cofactor covalently.</text>
</comment>
<evidence type="ECO:0000256" key="9">
    <source>
        <dbReference type="ARBA" id="ARBA00023315"/>
    </source>
</evidence>
<evidence type="ECO:0000259" key="13">
    <source>
        <dbReference type="PROSITE" id="PS50968"/>
    </source>
</evidence>
<evidence type="ECO:0000256" key="5">
    <source>
        <dbReference type="ARBA" id="ARBA00019511"/>
    </source>
</evidence>
<evidence type="ECO:0000256" key="11">
    <source>
        <dbReference type="RuleBase" id="RU361138"/>
    </source>
</evidence>
<comment type="catalytic activity">
    <reaction evidence="10 11">
        <text>N(6)-[(R)-dihydrolipoyl]-L-lysyl-[protein] + succinyl-CoA = N(6)-[(R)-S(8)-succinyldihydrolipoyl]-L-lysyl-[protein] + CoA</text>
        <dbReference type="Rhea" id="RHEA:15213"/>
        <dbReference type="Rhea" id="RHEA-COMP:10475"/>
        <dbReference type="Rhea" id="RHEA-COMP:20092"/>
        <dbReference type="ChEBI" id="CHEBI:57287"/>
        <dbReference type="ChEBI" id="CHEBI:57292"/>
        <dbReference type="ChEBI" id="CHEBI:83100"/>
        <dbReference type="ChEBI" id="CHEBI:83120"/>
        <dbReference type="EC" id="2.3.1.61"/>
    </reaction>
</comment>
<dbReference type="KEGG" id="msv:Mesil_1944"/>
<accession>D7BGK3</accession>
<dbReference type="PANTHER" id="PTHR43416:SF5">
    <property type="entry name" value="DIHYDROLIPOYLLYSINE-RESIDUE SUCCINYLTRANSFERASE COMPONENT OF 2-OXOGLUTARATE DEHYDROGENASE COMPLEX, MITOCHONDRIAL"/>
    <property type="match status" value="1"/>
</dbReference>
<dbReference type="PROSITE" id="PS00189">
    <property type="entry name" value="LIPOYL"/>
    <property type="match status" value="1"/>
</dbReference>
<dbReference type="GO" id="GO:0004149">
    <property type="term" value="F:dihydrolipoyllysine-residue succinyltransferase activity"/>
    <property type="evidence" value="ECO:0007669"/>
    <property type="project" value="UniProtKB-UniRule"/>
</dbReference>
<dbReference type="GO" id="GO:0045252">
    <property type="term" value="C:oxoglutarate dehydrogenase complex"/>
    <property type="evidence" value="ECO:0007669"/>
    <property type="project" value="UniProtKB-UniRule"/>
</dbReference>
<dbReference type="PROSITE" id="PS50968">
    <property type="entry name" value="BIOTINYL_LIPOYL"/>
    <property type="match status" value="1"/>
</dbReference>
<name>D7BGK3_ALLS1</name>
<dbReference type="Gene3D" id="3.30.559.10">
    <property type="entry name" value="Chloramphenicol acetyltransferase-like domain"/>
    <property type="match status" value="1"/>
</dbReference>
<dbReference type="STRING" id="526227.Mesil_1944"/>
<dbReference type="EMBL" id="CP002042">
    <property type="protein sequence ID" value="ADH63819.1"/>
    <property type="molecule type" value="Genomic_DNA"/>
</dbReference>
<dbReference type="Pfam" id="PF00198">
    <property type="entry name" value="2-oxoacid_dh"/>
    <property type="match status" value="1"/>
</dbReference>
<dbReference type="CDD" id="cd06849">
    <property type="entry name" value="lipoyl_domain"/>
    <property type="match status" value="1"/>
</dbReference>
<feature type="domain" description="Peripheral subunit-binding (PSBD)" evidence="14">
    <location>
        <begin position="128"/>
        <end position="165"/>
    </location>
</feature>
<evidence type="ECO:0000256" key="3">
    <source>
        <dbReference type="ARBA" id="ARBA00007317"/>
    </source>
</evidence>
<dbReference type="NCBIfam" id="NF004309">
    <property type="entry name" value="PRK05704.1"/>
    <property type="match status" value="1"/>
</dbReference>
<dbReference type="eggNOG" id="COG0508">
    <property type="taxonomic scope" value="Bacteria"/>
</dbReference>
<dbReference type="PANTHER" id="PTHR43416">
    <property type="entry name" value="DIHYDROLIPOYLLYSINE-RESIDUE SUCCINYLTRANSFERASE COMPONENT OF 2-OXOGLUTARATE DEHYDROGENASE COMPLEX, MITOCHONDRIAL-RELATED"/>
    <property type="match status" value="1"/>
</dbReference>
<dbReference type="InterPro" id="IPR000089">
    <property type="entry name" value="Biotin_lipoyl"/>
</dbReference>
<dbReference type="AlphaFoldDB" id="D7BGK3"/>
<sequence>MATELKVPAVGESIVEVEIGQWLKKEGDPIKRDEALVELVTDKATLELPSPVDGVLGKILKKAGEIAAVGETVAMLETVVGKGEAPASAESSSQATATQPPAPQASSGAEPGSQVKAPAAGKVVAEPRTMPAAERVMAQTGLTPAQVEPSGPGGRILKEDVQRAAQAAPAPAPQPVHSTPAPAISQPTGERRDDVVPMTPIRRRIAERLLAAKQNTAMLTTFNEADMGAVMELRKEYGEAFQKKYGVKLGFMSFFVKAAVQALQEIPQLNAEIQGTNIVYHRYYDIGIAVGGGEGLVVVIVRDADKKSMAQIEAEIADMAERVKTKRIKPEELMGGTFTITNGGIYGSLNSTPILNSPQVGILGMHAIVERPVVRGGQIVIRPMMNLAMSYDHRIVDGREAVTFLKRIKELIENPVRLALEV</sequence>
<dbReference type="PROSITE" id="PS51826">
    <property type="entry name" value="PSBD"/>
    <property type="match status" value="1"/>
</dbReference>
<comment type="function">
    <text evidence="1 11">E2 component of the 2-oxoglutarate dehydrogenase (OGDH) complex which catalyzes the second step in the conversion of 2-oxoglutarate to succinyl-CoA and CO(2).</text>
</comment>
<dbReference type="InterPro" id="IPR023213">
    <property type="entry name" value="CAT-like_dom_sf"/>
</dbReference>
<evidence type="ECO:0000256" key="1">
    <source>
        <dbReference type="ARBA" id="ARBA00004052"/>
    </source>
</evidence>
<evidence type="ECO:0000256" key="2">
    <source>
        <dbReference type="ARBA" id="ARBA00005145"/>
    </source>
</evidence>
<dbReference type="OrthoDB" id="9805770at2"/>
<dbReference type="SUPFAM" id="SSF51230">
    <property type="entry name" value="Single hybrid motif"/>
    <property type="match status" value="1"/>
</dbReference>
<dbReference type="Pfam" id="PF02817">
    <property type="entry name" value="E3_binding"/>
    <property type="match status" value="1"/>
</dbReference>
<protein>
    <recommendedName>
        <fullName evidence="5 11">Dihydrolipoyllysine-residue succinyltransferase component of 2-oxoglutarate dehydrogenase complex</fullName>
        <ecNumber evidence="4 11">2.3.1.61</ecNumber>
    </recommendedName>
    <alternativeName>
        <fullName evidence="11">2-oxoglutarate dehydrogenase complex component E2</fullName>
    </alternativeName>
</protein>
<dbReference type="GO" id="GO:0005829">
    <property type="term" value="C:cytosol"/>
    <property type="evidence" value="ECO:0007669"/>
    <property type="project" value="TreeGrafter"/>
</dbReference>
<feature type="domain" description="Lipoyl-binding" evidence="13">
    <location>
        <begin position="2"/>
        <end position="77"/>
    </location>
</feature>
<dbReference type="InterPro" id="IPR011053">
    <property type="entry name" value="Single_hybrid_motif"/>
</dbReference>
<dbReference type="InterPro" id="IPR003016">
    <property type="entry name" value="2-oxoA_DH_lipoyl-BS"/>
</dbReference>
<dbReference type="FunFam" id="3.30.559.10:FF:000007">
    <property type="entry name" value="Dihydrolipoamide acetyltransferase component of pyruvate dehydrogenase complex"/>
    <property type="match status" value="1"/>
</dbReference>
<dbReference type="InterPro" id="IPR050537">
    <property type="entry name" value="2-oxoacid_dehydrogenase"/>
</dbReference>
<dbReference type="RefSeq" id="WP_013158372.1">
    <property type="nucleotide sequence ID" value="NC_014212.1"/>
</dbReference>
<dbReference type="Pfam" id="PF00364">
    <property type="entry name" value="Biotin_lipoyl"/>
    <property type="match status" value="1"/>
</dbReference>
<dbReference type="InterPro" id="IPR004167">
    <property type="entry name" value="PSBD"/>
</dbReference>
<evidence type="ECO:0000313" key="15">
    <source>
        <dbReference type="EMBL" id="ADH63819.1"/>
    </source>
</evidence>
<keyword evidence="16" id="KW-1185">Reference proteome</keyword>